<dbReference type="PROSITE" id="PS50928">
    <property type="entry name" value="ABC_TM1"/>
    <property type="match status" value="1"/>
</dbReference>
<dbReference type="NCBIfam" id="TIGR01097">
    <property type="entry name" value="PhnE"/>
    <property type="match status" value="1"/>
</dbReference>
<evidence type="ECO:0000256" key="1">
    <source>
        <dbReference type="ARBA" id="ARBA00004651"/>
    </source>
</evidence>
<dbReference type="RefSeq" id="WP_294182039.1">
    <property type="nucleotide sequence ID" value="NZ_JBGFFE010000003.1"/>
</dbReference>
<evidence type="ECO:0000256" key="3">
    <source>
        <dbReference type="ARBA" id="ARBA00022475"/>
    </source>
</evidence>
<feature type="transmembrane region" description="Helical" evidence="7">
    <location>
        <begin position="185"/>
        <end position="202"/>
    </location>
</feature>
<keyword evidence="4 7" id="KW-0812">Transmembrane</keyword>
<feature type="transmembrane region" description="Helical" evidence="7">
    <location>
        <begin position="21"/>
        <end position="39"/>
    </location>
</feature>
<dbReference type="Proteomes" id="UP001565220">
    <property type="component" value="Unassembled WGS sequence"/>
</dbReference>
<accession>A0ABV4DUS1</accession>
<dbReference type="InterPro" id="IPR035906">
    <property type="entry name" value="MetI-like_sf"/>
</dbReference>
<proteinExistence type="inferred from homology"/>
<evidence type="ECO:0000313" key="9">
    <source>
        <dbReference type="EMBL" id="MEY8762803.1"/>
    </source>
</evidence>
<comment type="subcellular location">
    <subcellularLocation>
        <location evidence="1 7">Cell membrane</location>
        <topology evidence="1 7">Multi-pass membrane protein</topology>
    </subcellularLocation>
</comment>
<keyword evidence="10" id="KW-1185">Reference proteome</keyword>
<feature type="transmembrane region" description="Helical" evidence="7">
    <location>
        <begin position="238"/>
        <end position="260"/>
    </location>
</feature>
<protein>
    <submittedName>
        <fullName evidence="9">Phosphonate ABC transporter, permease protein PhnE</fullName>
    </submittedName>
</protein>
<comment type="similarity">
    <text evidence="7">Belongs to the binding-protein-dependent transport system permease family.</text>
</comment>
<keyword evidence="2 7" id="KW-0813">Transport</keyword>
<feature type="transmembrane region" description="Helical" evidence="7">
    <location>
        <begin position="214"/>
        <end position="232"/>
    </location>
</feature>
<evidence type="ECO:0000259" key="8">
    <source>
        <dbReference type="PROSITE" id="PS50928"/>
    </source>
</evidence>
<evidence type="ECO:0000256" key="6">
    <source>
        <dbReference type="ARBA" id="ARBA00023136"/>
    </source>
</evidence>
<evidence type="ECO:0000256" key="2">
    <source>
        <dbReference type="ARBA" id="ARBA00022448"/>
    </source>
</evidence>
<comment type="caution">
    <text evidence="9">The sequence shown here is derived from an EMBL/GenBank/DDBJ whole genome shotgun (WGS) entry which is preliminary data.</text>
</comment>
<dbReference type="PANTHER" id="PTHR30043:SF1">
    <property type="entry name" value="ABC TRANSPORT SYSTEM PERMEASE PROTEIN P69"/>
    <property type="match status" value="1"/>
</dbReference>
<dbReference type="PANTHER" id="PTHR30043">
    <property type="entry name" value="PHOSPHONATES TRANSPORT SYSTEM PERMEASE PROTEIN"/>
    <property type="match status" value="1"/>
</dbReference>
<feature type="domain" description="ABC transmembrane type-1" evidence="8">
    <location>
        <begin position="74"/>
        <end position="257"/>
    </location>
</feature>
<evidence type="ECO:0000256" key="5">
    <source>
        <dbReference type="ARBA" id="ARBA00022989"/>
    </source>
</evidence>
<dbReference type="InterPro" id="IPR005769">
    <property type="entry name" value="PhnE/PtxC"/>
</dbReference>
<evidence type="ECO:0000313" key="10">
    <source>
        <dbReference type="Proteomes" id="UP001565220"/>
    </source>
</evidence>
<keyword evidence="3" id="KW-1003">Cell membrane</keyword>
<sequence length="266" mass="29542">MLESREHIALTDTRRNKYYNTALIITAVLFAVSTFFTEYNPFEILFNYNNLIDFITQEFLPPDFTRVQETSLALLQTFEMAVTSTFLAAVFALILSFFGSNIIFHVPLLNKIIRLIGSFMRNIPALVWALILVMAFGIGISVGLLALFITSFGFLLRAYIETIDEIGGEILEALDSVGASFPQKIVQGVIPMAVPGYLSWFLYSIELNVRDSTIVGFVGGGGIGLLLMGYIKSFKYKVATTAVLEIALVVIVVNIITDLIRKKVLV</sequence>
<name>A0ABV4DUS1_9CLOT</name>
<dbReference type="Pfam" id="PF00528">
    <property type="entry name" value="BPD_transp_1"/>
    <property type="match status" value="1"/>
</dbReference>
<dbReference type="EMBL" id="JBGFFE010000003">
    <property type="protein sequence ID" value="MEY8762803.1"/>
    <property type="molecule type" value="Genomic_DNA"/>
</dbReference>
<dbReference type="SUPFAM" id="SSF161098">
    <property type="entry name" value="MetI-like"/>
    <property type="match status" value="1"/>
</dbReference>
<organism evidence="9 10">
    <name type="scientific">Clostridium lapidicellarium</name>
    <dbReference type="NCBI Taxonomy" id="3240931"/>
    <lineage>
        <taxon>Bacteria</taxon>
        <taxon>Bacillati</taxon>
        <taxon>Bacillota</taxon>
        <taxon>Clostridia</taxon>
        <taxon>Eubacteriales</taxon>
        <taxon>Clostridiaceae</taxon>
        <taxon>Clostridium</taxon>
    </lineage>
</organism>
<dbReference type="InterPro" id="IPR000515">
    <property type="entry name" value="MetI-like"/>
</dbReference>
<keyword evidence="5 7" id="KW-1133">Transmembrane helix</keyword>
<dbReference type="Gene3D" id="1.10.3720.10">
    <property type="entry name" value="MetI-like"/>
    <property type="match status" value="1"/>
</dbReference>
<keyword evidence="6 7" id="KW-0472">Membrane</keyword>
<evidence type="ECO:0000256" key="4">
    <source>
        <dbReference type="ARBA" id="ARBA00022692"/>
    </source>
</evidence>
<feature type="transmembrane region" description="Helical" evidence="7">
    <location>
        <begin position="125"/>
        <end position="149"/>
    </location>
</feature>
<reference evidence="9 10" key="1">
    <citation type="submission" date="2024-08" db="EMBL/GenBank/DDBJ databases">
        <title>Clostridium lapicellarii sp. nov., and Clostridium renhuaiense sp. nov., two species isolated from the mud in a fermentation cellar used for producing sauce-flavour Chinese liquors.</title>
        <authorList>
            <person name="Yang F."/>
            <person name="Wang H."/>
            <person name="Chen L.Q."/>
            <person name="Zhou N."/>
            <person name="Lu J.J."/>
            <person name="Pu X.X."/>
            <person name="Wan B."/>
            <person name="Wang L."/>
            <person name="Liu S.J."/>
        </authorList>
    </citation>
    <scope>NUCLEOTIDE SEQUENCE [LARGE SCALE GENOMIC DNA]</scope>
    <source>
        <strain evidence="9 10">MT-113</strain>
    </source>
</reference>
<evidence type="ECO:0000256" key="7">
    <source>
        <dbReference type="RuleBase" id="RU363032"/>
    </source>
</evidence>
<gene>
    <name evidence="9" type="primary">phnE</name>
    <name evidence="9" type="ORF">AB8S09_03955</name>
</gene>
<feature type="transmembrane region" description="Helical" evidence="7">
    <location>
        <begin position="81"/>
        <end position="104"/>
    </location>
</feature>
<dbReference type="CDD" id="cd06261">
    <property type="entry name" value="TM_PBP2"/>
    <property type="match status" value="1"/>
</dbReference>